<dbReference type="GeneID" id="69016853"/>
<reference evidence="1" key="2">
    <citation type="submission" date="2020-03" db="EMBL/GenBank/DDBJ databases">
        <authorList>
            <person name="Fu F.-F."/>
            <person name="Chen J."/>
        </authorList>
    </citation>
    <scope>NUCLEOTIDE SEQUENCE</scope>
    <source>
        <strain evidence="1">Lc1</strain>
    </source>
</reference>
<dbReference type="RefSeq" id="XP_045262184.1">
    <property type="nucleotide sequence ID" value="XM_045409660.1"/>
</dbReference>
<organism evidence="1 2">
    <name type="scientific">Colletotrichum gloeosporioides</name>
    <name type="common">Anthracnose fungus</name>
    <name type="synonym">Glomerella cingulata</name>
    <dbReference type="NCBI Taxonomy" id="474922"/>
    <lineage>
        <taxon>Eukaryota</taxon>
        <taxon>Fungi</taxon>
        <taxon>Dikarya</taxon>
        <taxon>Ascomycota</taxon>
        <taxon>Pezizomycotina</taxon>
        <taxon>Sordariomycetes</taxon>
        <taxon>Hypocreomycetidae</taxon>
        <taxon>Glomerellales</taxon>
        <taxon>Glomerellaceae</taxon>
        <taxon>Colletotrichum</taxon>
        <taxon>Colletotrichum gloeosporioides species complex</taxon>
    </lineage>
</organism>
<reference evidence="1" key="1">
    <citation type="journal article" date="2020" name="Phytopathology">
        <title>Genome sequence and comparative analysis of Colletotrichum gloeosporioides isolated from Liriodendron leaves.</title>
        <authorList>
            <person name="Fu F.F."/>
            <person name="Hao Z."/>
            <person name="Wang P."/>
            <person name="Lu Y."/>
            <person name="Xue L.J."/>
            <person name="Wei G."/>
            <person name="Tian Y."/>
            <person name="Baishi H."/>
            <person name="Xu H."/>
            <person name="Shi J."/>
            <person name="Cheng T."/>
            <person name="Wang G."/>
            <person name="Yi Y."/>
            <person name="Chen J."/>
        </authorList>
    </citation>
    <scope>NUCLEOTIDE SEQUENCE</scope>
    <source>
        <strain evidence="1">Lc1</strain>
    </source>
</reference>
<evidence type="ECO:0000313" key="2">
    <source>
        <dbReference type="Proteomes" id="UP000613401"/>
    </source>
</evidence>
<sequence>MERVGPNSRSNVGKPYGTDFAGQFQFLEVSTKNSSLGPRREGLCERSSWRPLAARSMFPGIELTDSNG</sequence>
<comment type="caution">
    <text evidence="1">The sequence shown here is derived from an EMBL/GenBank/DDBJ whole genome shotgun (WGS) entry which is preliminary data.</text>
</comment>
<keyword evidence="2" id="KW-1185">Reference proteome</keyword>
<gene>
    <name evidence="1" type="ORF">GCG54_00009720</name>
</gene>
<dbReference type="Proteomes" id="UP000613401">
    <property type="component" value="Unassembled WGS sequence"/>
</dbReference>
<evidence type="ECO:0000313" key="1">
    <source>
        <dbReference type="EMBL" id="KAF3803025.1"/>
    </source>
</evidence>
<name>A0A8H4CFD0_COLGL</name>
<proteinExistence type="predicted"/>
<protein>
    <submittedName>
        <fullName evidence="1">Uncharacterized protein</fullName>
    </submittedName>
</protein>
<dbReference type="EMBL" id="WVTB01000057">
    <property type="protein sequence ID" value="KAF3803025.1"/>
    <property type="molecule type" value="Genomic_DNA"/>
</dbReference>
<dbReference type="AlphaFoldDB" id="A0A8H4CFD0"/>
<accession>A0A8H4CFD0</accession>